<dbReference type="AlphaFoldDB" id="Q0ATC6"/>
<evidence type="ECO:0000256" key="1">
    <source>
        <dbReference type="SAM" id="MobiDB-lite"/>
    </source>
</evidence>
<feature type="domain" description="DUF3696" evidence="2">
    <location>
        <begin position="549"/>
        <end position="594"/>
    </location>
</feature>
<dbReference type="InterPro" id="IPR041685">
    <property type="entry name" value="AAA_GajA/Old/RecF-like"/>
</dbReference>
<dbReference type="InterPro" id="IPR022532">
    <property type="entry name" value="DUF3696"/>
</dbReference>
<dbReference type="STRING" id="394221.Mmar10_0165"/>
<evidence type="ECO:0000313" key="5">
    <source>
        <dbReference type="EMBL" id="ABI64461.1"/>
    </source>
</evidence>
<dbReference type="Pfam" id="PF13175">
    <property type="entry name" value="AAA_15"/>
    <property type="match status" value="1"/>
</dbReference>
<dbReference type="Gene3D" id="3.40.50.300">
    <property type="entry name" value="P-loop containing nucleotide triphosphate hydrolases"/>
    <property type="match status" value="1"/>
</dbReference>
<protein>
    <recommendedName>
        <fullName evidence="7">AAA ATPase-like protein</fullName>
    </recommendedName>
</protein>
<dbReference type="InterPro" id="IPR027417">
    <property type="entry name" value="P-loop_NTPase"/>
</dbReference>
<dbReference type="EMBL" id="CP000449">
    <property type="protein sequence ID" value="ABI64461.1"/>
    <property type="molecule type" value="Genomic_DNA"/>
</dbReference>
<dbReference type="InterPro" id="IPR051396">
    <property type="entry name" value="Bact_Antivir_Def_Nuclease"/>
</dbReference>
<dbReference type="GO" id="GO:0016887">
    <property type="term" value="F:ATP hydrolysis activity"/>
    <property type="evidence" value="ECO:0007669"/>
    <property type="project" value="InterPro"/>
</dbReference>
<feature type="region of interest" description="Disordered" evidence="1">
    <location>
        <begin position="204"/>
        <end position="225"/>
    </location>
</feature>
<dbReference type="OrthoDB" id="9816534at2"/>
<dbReference type="SUPFAM" id="SSF52540">
    <property type="entry name" value="P-loop containing nucleoside triphosphate hydrolases"/>
    <property type="match status" value="1"/>
</dbReference>
<accession>Q0ATC6</accession>
<dbReference type="HOGENOM" id="CLU_032548_1_0_5"/>
<name>Q0ATC6_MARMM</name>
<feature type="domain" description="Endonuclease GajA/Old nuclease/RecF-like AAA" evidence="3">
    <location>
        <begin position="1"/>
        <end position="46"/>
    </location>
</feature>
<dbReference type="eggNOG" id="COG4938">
    <property type="taxonomic scope" value="Bacteria"/>
</dbReference>
<dbReference type="PANTHER" id="PTHR43581">
    <property type="entry name" value="ATP/GTP PHOSPHATASE"/>
    <property type="match status" value="1"/>
</dbReference>
<feature type="domain" description="ATPase AAA-type core" evidence="4">
    <location>
        <begin position="384"/>
        <end position="526"/>
    </location>
</feature>
<dbReference type="PANTHER" id="PTHR43581:SF2">
    <property type="entry name" value="EXCINUCLEASE ATPASE SUBUNIT"/>
    <property type="match status" value="1"/>
</dbReference>
<dbReference type="Pfam" id="PF12476">
    <property type="entry name" value="DUF3696"/>
    <property type="match status" value="1"/>
</dbReference>
<dbReference type="eggNOG" id="COG4637">
    <property type="taxonomic scope" value="Bacteria"/>
</dbReference>
<evidence type="ECO:0000259" key="2">
    <source>
        <dbReference type="Pfam" id="PF12476"/>
    </source>
</evidence>
<evidence type="ECO:0000259" key="3">
    <source>
        <dbReference type="Pfam" id="PF13175"/>
    </source>
</evidence>
<dbReference type="RefSeq" id="WP_011642108.1">
    <property type="nucleotide sequence ID" value="NC_008347.1"/>
</dbReference>
<sequence length="595" mass="66159">MRLTRIEIENFKGIGKRQVIDLAPITLLFGPNSAGKSTVLQALHYVREILERQNPDPDETIAGGLIDLGGFTSLVHRHELDRAIQIKLVGSLNEGEVNEYLELNTGEFLIDDRFAALPIRYLIGENSDLKDRGVVETVAVEFSVSWSDAHDAPYVDRISFEMDGERTLSIESKPDRGRAILTGFNFKHPLFQQFIDLDDELDEEELDGLASDPSEAPEDPFSSPLGSEVWELSADLSMETSPLAGSEFRVAAWTPFGALPDLDRDLDIALTEVDESEVQDKHSSGAAVQRLTKSAQEEVKRELIGEARRRDALEETLDELVRGPLRILRAHLKATRYVGPLRDIPSRSFSPKASPDEGRWASGLAAWDRLAQPGSERLLRETNAWLADSDRLNIGCQVERLHYREVPVPGAISALFERGLTEDDLGLLQELYQDLAVRTELSLRDLKAGVVVAPADVGVGVSQLVPVVVACLDDYESILAIEQPELHIHPAVQVGLGDLFISAAANADLDTGSTTLLVETHSEHLMLRLLRRIREASEGDIPPCGHSLRPEELSVIYVEATDEAVRFKRLRIDSDGEFIDRWPKGFFEERAEELF</sequence>
<dbReference type="Proteomes" id="UP000001964">
    <property type="component" value="Chromosome"/>
</dbReference>
<evidence type="ECO:0000313" key="6">
    <source>
        <dbReference type="Proteomes" id="UP000001964"/>
    </source>
</evidence>
<dbReference type="GO" id="GO:0005524">
    <property type="term" value="F:ATP binding"/>
    <property type="evidence" value="ECO:0007669"/>
    <property type="project" value="InterPro"/>
</dbReference>
<keyword evidence="6" id="KW-1185">Reference proteome</keyword>
<organism evidence="5 6">
    <name type="scientific">Maricaulis maris (strain MCS10)</name>
    <name type="common">Caulobacter maris</name>
    <dbReference type="NCBI Taxonomy" id="394221"/>
    <lineage>
        <taxon>Bacteria</taxon>
        <taxon>Pseudomonadati</taxon>
        <taxon>Pseudomonadota</taxon>
        <taxon>Alphaproteobacteria</taxon>
        <taxon>Maricaulales</taxon>
        <taxon>Maricaulaceae</taxon>
        <taxon>Maricaulis</taxon>
    </lineage>
</organism>
<gene>
    <name evidence="5" type="ordered locus">Mmar10_0165</name>
</gene>
<proteinExistence type="predicted"/>
<dbReference type="KEGG" id="mmr:Mmar10_0165"/>
<dbReference type="InterPro" id="IPR003959">
    <property type="entry name" value="ATPase_AAA_core"/>
</dbReference>
<reference evidence="5 6" key="1">
    <citation type="submission" date="2006-08" db="EMBL/GenBank/DDBJ databases">
        <title>Complete sequence of Maricaulis maris MCS10.</title>
        <authorList>
            <consortium name="US DOE Joint Genome Institute"/>
            <person name="Copeland A."/>
            <person name="Lucas S."/>
            <person name="Lapidus A."/>
            <person name="Barry K."/>
            <person name="Detter J.C."/>
            <person name="Glavina del Rio T."/>
            <person name="Hammon N."/>
            <person name="Israni S."/>
            <person name="Dalin E."/>
            <person name="Tice H."/>
            <person name="Pitluck S."/>
            <person name="Saunders E."/>
            <person name="Brettin T."/>
            <person name="Bruce D."/>
            <person name="Han C."/>
            <person name="Tapia R."/>
            <person name="Gilna P."/>
            <person name="Schmutz J."/>
            <person name="Larimer F."/>
            <person name="Land M."/>
            <person name="Hauser L."/>
            <person name="Kyrpides N."/>
            <person name="Mikhailova N."/>
            <person name="Viollier P."/>
            <person name="Stephens C."/>
            <person name="Richardson P."/>
        </authorList>
    </citation>
    <scope>NUCLEOTIDE SEQUENCE [LARGE SCALE GENOMIC DNA]</scope>
    <source>
        <strain evidence="5 6">MCS10</strain>
    </source>
</reference>
<evidence type="ECO:0008006" key="7">
    <source>
        <dbReference type="Google" id="ProtNLM"/>
    </source>
</evidence>
<evidence type="ECO:0000259" key="4">
    <source>
        <dbReference type="Pfam" id="PF13304"/>
    </source>
</evidence>
<dbReference type="Pfam" id="PF13304">
    <property type="entry name" value="AAA_21"/>
    <property type="match status" value="1"/>
</dbReference>